<keyword evidence="6 9" id="KW-1133">Transmembrane helix</keyword>
<evidence type="ECO:0000313" key="12">
    <source>
        <dbReference type="Proteomes" id="UP000291189"/>
    </source>
</evidence>
<dbReference type="PRINTS" id="PR01036">
    <property type="entry name" value="TCRTETB"/>
</dbReference>
<dbReference type="NCBIfam" id="TIGR00711">
    <property type="entry name" value="efflux_EmrB"/>
    <property type="match status" value="1"/>
</dbReference>
<comment type="caution">
    <text evidence="11">The sequence shown here is derived from an EMBL/GenBank/DDBJ whole genome shotgun (WGS) entry which is preliminary data.</text>
</comment>
<dbReference type="EMBL" id="SDPU01000013">
    <property type="protein sequence ID" value="RYU13954.1"/>
    <property type="molecule type" value="Genomic_DNA"/>
</dbReference>
<feature type="transmembrane region" description="Helical" evidence="9">
    <location>
        <begin position="35"/>
        <end position="53"/>
    </location>
</feature>
<evidence type="ECO:0000256" key="4">
    <source>
        <dbReference type="ARBA" id="ARBA00022475"/>
    </source>
</evidence>
<dbReference type="GO" id="GO:0022857">
    <property type="term" value="F:transmembrane transporter activity"/>
    <property type="evidence" value="ECO:0007669"/>
    <property type="project" value="InterPro"/>
</dbReference>
<proteinExistence type="inferred from homology"/>
<sequence length="520" mass="54102">MGGLMVGMFLAALDQSIVGTALPRITSELGGLDKLSWVVTAYLLTATSSTPLWGKLSDLYGRRLLFQAAITTFILGSLLSGLSQNIDQLIAFRAVQGLGGGGLMALALATIGDVVPPIERGRYQGYFAAVFGVSSVLGPVLGGWFADGPGWEWIFFINVPLGIAALVVTSAALKIPHVRREHTIDYLGAALVVSAVSSFLLYTAWAGPDLGWASGTGIALLAAGVVLTALFIVVELRAAEPILPMRLFRNSIFTVSNIFGFLIGVAMFGSMIFIPVYLQVVDGMSPTESGLAMVPMVLGIFTTSITSGRLMSRNGKYKRYPIAGALVVTAGLVMLSMLDNSSPYWFAGISMYVMGMGLGLTMQVLVVVVQNSVDRSDMGVATSSVTFFRQMGGSFGTALFGAILSSRLATHMTDVLAGNPAAVRAGGQGGNLDSVTNNVEAIKALPEPLHGLVTQAFSMSLHDTFIAAVPLTVVAVVVALFLKEIPLIGRQAPQAPAAGGASDDASSGVPASSVSSPTAV</sequence>
<feature type="transmembrane region" description="Helical" evidence="9">
    <location>
        <begin position="123"/>
        <end position="141"/>
    </location>
</feature>
<accession>A0A4Q5J5Y0</accession>
<name>A0A4Q5J5Y0_9ACTN</name>
<reference evidence="11 12" key="1">
    <citation type="submission" date="2019-01" db="EMBL/GenBank/DDBJ databases">
        <title>Nocardioides guangzhouensis sp. nov., an actinobacterium isolated from soil.</title>
        <authorList>
            <person name="Fu Y."/>
            <person name="Cai Y."/>
            <person name="Lin Z."/>
            <person name="Chen P."/>
        </authorList>
    </citation>
    <scope>NUCLEOTIDE SEQUENCE [LARGE SCALE GENOMIC DNA]</scope>
    <source>
        <strain evidence="11 12">NBRC 105384</strain>
    </source>
</reference>
<keyword evidence="12" id="KW-1185">Reference proteome</keyword>
<dbReference type="CDD" id="cd17502">
    <property type="entry name" value="MFS_Azr1_MDR_like"/>
    <property type="match status" value="1"/>
</dbReference>
<dbReference type="AlphaFoldDB" id="A0A4Q5J5Y0"/>
<dbReference type="FunFam" id="1.20.1720.10:FF:000004">
    <property type="entry name" value="EmrB/QacA family drug resistance transporter"/>
    <property type="match status" value="1"/>
</dbReference>
<dbReference type="Gene3D" id="1.20.1250.20">
    <property type="entry name" value="MFS general substrate transporter like domains"/>
    <property type="match status" value="1"/>
</dbReference>
<feature type="transmembrane region" description="Helical" evidence="9">
    <location>
        <begin position="320"/>
        <end position="338"/>
    </location>
</feature>
<evidence type="ECO:0000256" key="3">
    <source>
        <dbReference type="ARBA" id="ARBA00022448"/>
    </source>
</evidence>
<dbReference type="InterPro" id="IPR036259">
    <property type="entry name" value="MFS_trans_sf"/>
</dbReference>
<evidence type="ECO:0000256" key="2">
    <source>
        <dbReference type="ARBA" id="ARBA00007520"/>
    </source>
</evidence>
<keyword evidence="3" id="KW-0813">Transport</keyword>
<evidence type="ECO:0000256" key="6">
    <source>
        <dbReference type="ARBA" id="ARBA00022989"/>
    </source>
</evidence>
<dbReference type="Proteomes" id="UP000291189">
    <property type="component" value="Unassembled WGS sequence"/>
</dbReference>
<feature type="transmembrane region" description="Helical" evidence="9">
    <location>
        <begin position="211"/>
        <end position="234"/>
    </location>
</feature>
<feature type="transmembrane region" description="Helical" evidence="9">
    <location>
        <begin position="90"/>
        <end position="111"/>
    </location>
</feature>
<dbReference type="PANTHER" id="PTHR23501:SF197">
    <property type="entry name" value="COMD"/>
    <property type="match status" value="1"/>
</dbReference>
<keyword evidence="5 9" id="KW-0812">Transmembrane</keyword>
<dbReference type="InterPro" id="IPR004638">
    <property type="entry name" value="EmrB-like"/>
</dbReference>
<feature type="transmembrane region" description="Helical" evidence="9">
    <location>
        <begin position="153"/>
        <end position="173"/>
    </location>
</feature>
<dbReference type="PANTHER" id="PTHR23501">
    <property type="entry name" value="MAJOR FACILITATOR SUPERFAMILY"/>
    <property type="match status" value="1"/>
</dbReference>
<comment type="similarity">
    <text evidence="2">Belongs to the major facilitator superfamily. TCR/Tet family.</text>
</comment>
<evidence type="ECO:0000256" key="5">
    <source>
        <dbReference type="ARBA" id="ARBA00022692"/>
    </source>
</evidence>
<dbReference type="GO" id="GO:0005886">
    <property type="term" value="C:plasma membrane"/>
    <property type="evidence" value="ECO:0007669"/>
    <property type="project" value="UniProtKB-SubCell"/>
</dbReference>
<keyword evidence="4" id="KW-1003">Cell membrane</keyword>
<protein>
    <submittedName>
        <fullName evidence="11">DHA2 family efflux MFS transporter permease subunit</fullName>
    </submittedName>
</protein>
<feature type="region of interest" description="Disordered" evidence="8">
    <location>
        <begin position="493"/>
        <end position="520"/>
    </location>
</feature>
<dbReference type="OrthoDB" id="7375466at2"/>
<dbReference type="SUPFAM" id="SSF103473">
    <property type="entry name" value="MFS general substrate transporter"/>
    <property type="match status" value="1"/>
</dbReference>
<dbReference type="InterPro" id="IPR011701">
    <property type="entry name" value="MFS"/>
</dbReference>
<keyword evidence="7 9" id="KW-0472">Membrane</keyword>
<feature type="transmembrane region" description="Helical" evidence="9">
    <location>
        <begin position="290"/>
        <end position="308"/>
    </location>
</feature>
<dbReference type="Pfam" id="PF07690">
    <property type="entry name" value="MFS_1"/>
    <property type="match status" value="1"/>
</dbReference>
<dbReference type="Gene3D" id="1.20.1720.10">
    <property type="entry name" value="Multidrug resistance protein D"/>
    <property type="match status" value="1"/>
</dbReference>
<feature type="transmembrane region" description="Helical" evidence="9">
    <location>
        <begin position="65"/>
        <end position="84"/>
    </location>
</feature>
<evidence type="ECO:0000256" key="7">
    <source>
        <dbReference type="ARBA" id="ARBA00023136"/>
    </source>
</evidence>
<dbReference type="InterPro" id="IPR020846">
    <property type="entry name" value="MFS_dom"/>
</dbReference>
<evidence type="ECO:0000256" key="8">
    <source>
        <dbReference type="SAM" id="MobiDB-lite"/>
    </source>
</evidence>
<evidence type="ECO:0000256" key="9">
    <source>
        <dbReference type="SAM" id="Phobius"/>
    </source>
</evidence>
<feature type="transmembrane region" description="Helical" evidence="9">
    <location>
        <begin position="255"/>
        <end position="278"/>
    </location>
</feature>
<feature type="transmembrane region" description="Helical" evidence="9">
    <location>
        <begin position="185"/>
        <end position="205"/>
    </location>
</feature>
<evidence type="ECO:0000313" key="11">
    <source>
        <dbReference type="EMBL" id="RYU13954.1"/>
    </source>
</evidence>
<evidence type="ECO:0000256" key="1">
    <source>
        <dbReference type="ARBA" id="ARBA00004651"/>
    </source>
</evidence>
<comment type="subcellular location">
    <subcellularLocation>
        <location evidence="1">Cell membrane</location>
        <topology evidence="1">Multi-pass membrane protein</topology>
    </subcellularLocation>
</comment>
<gene>
    <name evidence="11" type="ORF">ETU37_04855</name>
</gene>
<dbReference type="PROSITE" id="PS50850">
    <property type="entry name" value="MFS"/>
    <property type="match status" value="1"/>
</dbReference>
<organism evidence="11 12">
    <name type="scientific">Nocardioides iriomotensis</name>
    <dbReference type="NCBI Taxonomy" id="715784"/>
    <lineage>
        <taxon>Bacteria</taxon>
        <taxon>Bacillati</taxon>
        <taxon>Actinomycetota</taxon>
        <taxon>Actinomycetes</taxon>
        <taxon>Propionibacteriales</taxon>
        <taxon>Nocardioidaceae</taxon>
        <taxon>Nocardioides</taxon>
    </lineage>
</organism>
<feature type="transmembrane region" description="Helical" evidence="9">
    <location>
        <begin position="390"/>
        <end position="409"/>
    </location>
</feature>
<feature type="domain" description="Major facilitator superfamily (MFS) profile" evidence="10">
    <location>
        <begin position="1"/>
        <end position="487"/>
    </location>
</feature>
<evidence type="ECO:0000259" key="10">
    <source>
        <dbReference type="PROSITE" id="PS50850"/>
    </source>
</evidence>
<feature type="transmembrane region" description="Helical" evidence="9">
    <location>
        <begin position="464"/>
        <end position="482"/>
    </location>
</feature>
<feature type="transmembrane region" description="Helical" evidence="9">
    <location>
        <begin position="344"/>
        <end position="369"/>
    </location>
</feature>